<organism evidence="2 3">
    <name type="scientific">Candidatus Roizmanbacteria bacterium CG_4_10_14_0_8_um_filter_33_9</name>
    <dbReference type="NCBI Taxonomy" id="1974826"/>
    <lineage>
        <taxon>Bacteria</taxon>
        <taxon>Candidatus Roizmaniibacteriota</taxon>
    </lineage>
</organism>
<feature type="transmembrane region" description="Helical" evidence="1">
    <location>
        <begin position="131"/>
        <end position="151"/>
    </location>
</feature>
<evidence type="ECO:0000313" key="3">
    <source>
        <dbReference type="Proteomes" id="UP000229401"/>
    </source>
</evidence>
<dbReference type="AlphaFoldDB" id="A0A2M7QIW6"/>
<accession>A0A2M7QIW6</accession>
<feature type="transmembrane region" description="Helical" evidence="1">
    <location>
        <begin position="158"/>
        <end position="183"/>
    </location>
</feature>
<name>A0A2M7QIW6_9BACT</name>
<protein>
    <submittedName>
        <fullName evidence="2">Uncharacterized protein</fullName>
    </submittedName>
</protein>
<keyword evidence="1" id="KW-0472">Membrane</keyword>
<dbReference type="Proteomes" id="UP000229401">
    <property type="component" value="Unassembled WGS sequence"/>
</dbReference>
<keyword evidence="1" id="KW-1133">Transmembrane helix</keyword>
<feature type="transmembrane region" description="Helical" evidence="1">
    <location>
        <begin position="35"/>
        <end position="54"/>
    </location>
</feature>
<comment type="caution">
    <text evidence="2">The sequence shown here is derived from an EMBL/GenBank/DDBJ whole genome shotgun (WGS) entry which is preliminary data.</text>
</comment>
<proteinExistence type="predicted"/>
<evidence type="ECO:0000313" key="2">
    <source>
        <dbReference type="EMBL" id="PIY71891.1"/>
    </source>
</evidence>
<feature type="transmembrane region" description="Helical" evidence="1">
    <location>
        <begin position="6"/>
        <end position="23"/>
    </location>
</feature>
<dbReference type="EMBL" id="PFLI01000127">
    <property type="protein sequence ID" value="PIY71891.1"/>
    <property type="molecule type" value="Genomic_DNA"/>
</dbReference>
<feature type="transmembrane region" description="Helical" evidence="1">
    <location>
        <begin position="99"/>
        <end position="125"/>
    </location>
</feature>
<sequence>MDNIVLQPVFFIILLLILFFLSCQTTNEIFYFLRMFIKNDSTVFGLVTFFFLPGTILHEFSHFFMAIILFLPVHKIQILPEFEKNYIKLGKVLYEKKDVIRGVIVGIAPLLGAMLFFWFLSIFHLFPQQNIWLSILLGYVVFSVSTSMFSSKQDLIDLVYIIPFIALFWAIIYLFNINLSFIIQNRTFIRNIQEFFYNVRFYLVFSLIIHGIVIIVLKSLRTLINR</sequence>
<feature type="transmembrane region" description="Helical" evidence="1">
    <location>
        <begin position="195"/>
        <end position="217"/>
    </location>
</feature>
<gene>
    <name evidence="2" type="ORF">COY87_03810</name>
</gene>
<evidence type="ECO:0000256" key="1">
    <source>
        <dbReference type="SAM" id="Phobius"/>
    </source>
</evidence>
<keyword evidence="1" id="KW-0812">Transmembrane</keyword>
<reference evidence="3" key="1">
    <citation type="submission" date="2017-09" db="EMBL/GenBank/DDBJ databases">
        <title>Depth-based differentiation of microbial function through sediment-hosted aquifers and enrichment of novel symbionts in the deep terrestrial subsurface.</title>
        <authorList>
            <person name="Probst A.J."/>
            <person name="Ladd B."/>
            <person name="Jarett J.K."/>
            <person name="Geller-Mcgrath D.E."/>
            <person name="Sieber C.M.K."/>
            <person name="Emerson J.B."/>
            <person name="Anantharaman K."/>
            <person name="Thomas B.C."/>
            <person name="Malmstrom R."/>
            <person name="Stieglmeier M."/>
            <person name="Klingl A."/>
            <person name="Woyke T."/>
            <person name="Ryan C.M."/>
            <person name="Banfield J.F."/>
        </authorList>
    </citation>
    <scope>NUCLEOTIDE SEQUENCE [LARGE SCALE GENOMIC DNA]</scope>
</reference>